<organism evidence="17">
    <name type="scientific">Hymenolepis diminuta</name>
    <name type="common">Rat tapeworm</name>
    <dbReference type="NCBI Taxonomy" id="6216"/>
    <lineage>
        <taxon>Eukaryota</taxon>
        <taxon>Metazoa</taxon>
        <taxon>Spiralia</taxon>
        <taxon>Lophotrochozoa</taxon>
        <taxon>Platyhelminthes</taxon>
        <taxon>Cestoda</taxon>
        <taxon>Eucestoda</taxon>
        <taxon>Cyclophyllidea</taxon>
        <taxon>Hymenolepididae</taxon>
        <taxon>Hymenolepis</taxon>
    </lineage>
</organism>
<evidence type="ECO:0000256" key="6">
    <source>
        <dbReference type="ARBA" id="ARBA00023186"/>
    </source>
</evidence>
<evidence type="ECO:0000256" key="7">
    <source>
        <dbReference type="ARBA" id="ARBA00037651"/>
    </source>
</evidence>
<keyword evidence="6" id="KW-0143">Chaperone</keyword>
<evidence type="ECO:0000256" key="8">
    <source>
        <dbReference type="ARBA" id="ARBA00038171"/>
    </source>
</evidence>
<evidence type="ECO:0000256" key="11">
    <source>
        <dbReference type="ARBA" id="ARBA00046351"/>
    </source>
</evidence>
<evidence type="ECO:0000313" key="16">
    <source>
        <dbReference type="Proteomes" id="UP000321570"/>
    </source>
</evidence>
<accession>A0A0R3SRV1</accession>
<dbReference type="Proteomes" id="UP000274504">
    <property type="component" value="Unassembled WGS sequence"/>
</dbReference>
<dbReference type="Proteomes" id="UP000321570">
    <property type="component" value="Unassembled WGS sequence"/>
</dbReference>
<dbReference type="SUPFAM" id="SSF55008">
    <property type="entry name" value="HMA, heavy metal-associated domain"/>
    <property type="match status" value="1"/>
</dbReference>
<dbReference type="GO" id="GO:0016531">
    <property type="term" value="F:copper chaperone activity"/>
    <property type="evidence" value="ECO:0007669"/>
    <property type="project" value="TreeGrafter"/>
</dbReference>
<keyword evidence="5" id="KW-0406">Ion transport</keyword>
<evidence type="ECO:0000313" key="15">
    <source>
        <dbReference type="Proteomes" id="UP000274504"/>
    </source>
</evidence>
<dbReference type="PANTHER" id="PTHR46365:SF1">
    <property type="entry name" value="COPPER TRANSPORT PROTEIN ATOX1"/>
    <property type="match status" value="1"/>
</dbReference>
<dbReference type="Pfam" id="PF00403">
    <property type="entry name" value="HMA"/>
    <property type="match status" value="1"/>
</dbReference>
<dbReference type="PANTHER" id="PTHR46365">
    <property type="entry name" value="COPPER TRANSPORT PROTEIN ATOX1"/>
    <property type="match status" value="1"/>
</dbReference>
<dbReference type="PROSITE" id="PS50846">
    <property type="entry name" value="HMA_2"/>
    <property type="match status" value="1"/>
</dbReference>
<dbReference type="InterPro" id="IPR036163">
    <property type="entry name" value="HMA_dom_sf"/>
</dbReference>
<reference evidence="13 15" key="2">
    <citation type="submission" date="2018-11" db="EMBL/GenBank/DDBJ databases">
        <authorList>
            <consortium name="Pathogen Informatics"/>
        </authorList>
    </citation>
    <scope>NUCLEOTIDE SEQUENCE [LARGE SCALE GENOMIC DNA]</scope>
</reference>
<evidence type="ECO:0000256" key="3">
    <source>
        <dbReference type="ARBA" id="ARBA00022796"/>
    </source>
</evidence>
<evidence type="ECO:0000313" key="17">
    <source>
        <dbReference type="WBParaSite" id="HDID_0000794801-mRNA-1"/>
    </source>
</evidence>
<evidence type="ECO:0000256" key="1">
    <source>
        <dbReference type="ARBA" id="ARBA00022448"/>
    </source>
</evidence>
<dbReference type="GO" id="GO:0005829">
    <property type="term" value="C:cytosol"/>
    <property type="evidence" value="ECO:0007669"/>
    <property type="project" value="TreeGrafter"/>
</dbReference>
<evidence type="ECO:0000313" key="13">
    <source>
        <dbReference type="EMBL" id="VDL60264.1"/>
    </source>
</evidence>
<keyword evidence="1" id="KW-0813">Transport</keyword>
<dbReference type="GO" id="GO:0046872">
    <property type="term" value="F:metal ion binding"/>
    <property type="evidence" value="ECO:0007669"/>
    <property type="project" value="UniProtKB-KW"/>
</dbReference>
<reference evidence="14 16" key="3">
    <citation type="submission" date="2019-07" db="EMBL/GenBank/DDBJ databases">
        <authorList>
            <person name="Jastrzebski P J."/>
            <person name="Paukszto L."/>
            <person name="Jastrzebski P J."/>
        </authorList>
    </citation>
    <scope>NUCLEOTIDE SEQUENCE [LARGE SCALE GENOMIC DNA]</scope>
    <source>
        <strain evidence="14 16">WMS-il1</strain>
    </source>
</reference>
<dbReference type="EMBL" id="CABIJS010000044">
    <property type="protein sequence ID" value="VUZ40780.1"/>
    <property type="molecule type" value="Genomic_DNA"/>
</dbReference>
<evidence type="ECO:0000259" key="12">
    <source>
        <dbReference type="PROSITE" id="PS50846"/>
    </source>
</evidence>
<dbReference type="STRING" id="6216.A0A0R3SRV1"/>
<evidence type="ECO:0000256" key="9">
    <source>
        <dbReference type="ARBA" id="ARBA00040962"/>
    </source>
</evidence>
<dbReference type="EMBL" id="UYSG01011002">
    <property type="protein sequence ID" value="VDL60264.1"/>
    <property type="molecule type" value="Genomic_DNA"/>
</dbReference>
<dbReference type="InterPro" id="IPR051881">
    <property type="entry name" value="Copper_transport_ATOX1-like"/>
</dbReference>
<comment type="function">
    <text evidence="7">Binds and deliver cytosolic copper to the copper ATPase proteins. May be important in cellular antioxidant defense.</text>
</comment>
<evidence type="ECO:0000313" key="14">
    <source>
        <dbReference type="EMBL" id="VUZ40780.1"/>
    </source>
</evidence>
<evidence type="ECO:0000256" key="4">
    <source>
        <dbReference type="ARBA" id="ARBA00023008"/>
    </source>
</evidence>
<reference evidence="17" key="1">
    <citation type="submission" date="2017-02" db="UniProtKB">
        <authorList>
            <consortium name="WormBaseParasite"/>
        </authorList>
    </citation>
    <scope>IDENTIFICATION</scope>
</reference>
<comment type="similarity">
    <text evidence="8">Belongs to the ATX1 family.</text>
</comment>
<dbReference type="AlphaFoldDB" id="A0A0R3SRV1"/>
<dbReference type="GO" id="GO:0006825">
    <property type="term" value="P:copper ion transport"/>
    <property type="evidence" value="ECO:0007669"/>
    <property type="project" value="UniProtKB-KW"/>
</dbReference>
<dbReference type="Gene3D" id="3.30.70.100">
    <property type="match status" value="1"/>
</dbReference>
<name>A0A0R3SRV1_HYMDI</name>
<keyword evidence="2" id="KW-0479">Metal-binding</keyword>
<keyword evidence="3" id="KW-0187">Copper transport</keyword>
<keyword evidence="4" id="KW-0186">Copper</keyword>
<comment type="subunit">
    <text evidence="11">Homodimer. Interacts with ATP7B. Interacts with ATP7A. Interacts (via dimer form) with SLC31A1 (via C-terminal domain); this interaction improves ATOX1 stability and controls intracellular Cu(I) levels.</text>
</comment>
<proteinExistence type="inferred from homology"/>
<keyword evidence="16" id="KW-1185">Reference proteome</keyword>
<evidence type="ECO:0000256" key="5">
    <source>
        <dbReference type="ARBA" id="ARBA00023065"/>
    </source>
</evidence>
<protein>
    <recommendedName>
        <fullName evidence="9">Copper transport protein ATOX1</fullName>
    </recommendedName>
    <alternativeName>
        <fullName evidence="10">Metal transport protein ATX1</fullName>
    </alternativeName>
</protein>
<evidence type="ECO:0000256" key="2">
    <source>
        <dbReference type="ARBA" id="ARBA00022723"/>
    </source>
</evidence>
<gene>
    <name evidence="13" type="ORF">HDID_LOCUS7946</name>
    <name evidence="14" type="ORF">WMSIL1_LOCUS1736</name>
</gene>
<dbReference type="InterPro" id="IPR006121">
    <property type="entry name" value="HMA_dom"/>
</dbReference>
<feature type="domain" description="HMA" evidence="12">
    <location>
        <begin position="3"/>
        <end position="67"/>
    </location>
</feature>
<sequence length="70" mass="7593">MSFKTYKFELEMSCEGCANAAKRVLGQLGSDVSSVITDVSTNTVTVSTTLPEETILDQLKKTTKPVKAIH</sequence>
<dbReference type="WBParaSite" id="HDID_0000794801-mRNA-1">
    <property type="protein sequence ID" value="HDID_0000794801-mRNA-1"/>
    <property type="gene ID" value="HDID_0000794801"/>
</dbReference>
<evidence type="ECO:0000256" key="10">
    <source>
        <dbReference type="ARBA" id="ARBA00043201"/>
    </source>
</evidence>